<accession>A0A9Q1LXC0</accession>
<evidence type="ECO:0000313" key="3">
    <source>
        <dbReference type="Proteomes" id="UP001152561"/>
    </source>
</evidence>
<dbReference type="InterPro" id="IPR016024">
    <property type="entry name" value="ARM-type_fold"/>
</dbReference>
<proteinExistence type="predicted"/>
<organism evidence="2 3">
    <name type="scientific">Anisodus acutangulus</name>
    <dbReference type="NCBI Taxonomy" id="402998"/>
    <lineage>
        <taxon>Eukaryota</taxon>
        <taxon>Viridiplantae</taxon>
        <taxon>Streptophyta</taxon>
        <taxon>Embryophyta</taxon>
        <taxon>Tracheophyta</taxon>
        <taxon>Spermatophyta</taxon>
        <taxon>Magnoliopsida</taxon>
        <taxon>eudicotyledons</taxon>
        <taxon>Gunneridae</taxon>
        <taxon>Pentapetalae</taxon>
        <taxon>asterids</taxon>
        <taxon>lamiids</taxon>
        <taxon>Solanales</taxon>
        <taxon>Solanaceae</taxon>
        <taxon>Solanoideae</taxon>
        <taxon>Hyoscyameae</taxon>
        <taxon>Anisodus</taxon>
    </lineage>
</organism>
<protein>
    <submittedName>
        <fullName evidence="2">Uncharacterized protein</fullName>
    </submittedName>
</protein>
<evidence type="ECO:0000256" key="1">
    <source>
        <dbReference type="ARBA" id="ARBA00022786"/>
    </source>
</evidence>
<dbReference type="Proteomes" id="UP001152561">
    <property type="component" value="Unassembled WGS sequence"/>
</dbReference>
<sequence>MALYNLSTYQDNLNLILQTEPIHFIISLLKSCKKSSKTAEKCTALIESSVCYEEGRTALTSEGGILAVVEVLESGSLQSREHAVGALLTMCQSDRCKYREPILKEGIIPGLLELTVQGTNREEQLGKTKEMLAEMVGVSMEQSLRHLQQRALICTPADLSISSFKELEKPIQLFTCSRGIPSQNPSQLDND</sequence>
<dbReference type="PANTHER" id="PTHR23315">
    <property type="entry name" value="U BOX DOMAIN-CONTAINING"/>
    <property type="match status" value="1"/>
</dbReference>
<dbReference type="EMBL" id="JAJAGQ010000013">
    <property type="protein sequence ID" value="KAJ8544837.1"/>
    <property type="molecule type" value="Genomic_DNA"/>
</dbReference>
<keyword evidence="1" id="KW-0833">Ubl conjugation pathway</keyword>
<dbReference type="AlphaFoldDB" id="A0A9Q1LXC0"/>
<dbReference type="SUPFAM" id="SSF48371">
    <property type="entry name" value="ARM repeat"/>
    <property type="match status" value="1"/>
</dbReference>
<comment type="caution">
    <text evidence="2">The sequence shown here is derived from an EMBL/GenBank/DDBJ whole genome shotgun (WGS) entry which is preliminary data.</text>
</comment>
<dbReference type="Gene3D" id="1.25.10.10">
    <property type="entry name" value="Leucine-rich Repeat Variant"/>
    <property type="match status" value="1"/>
</dbReference>
<name>A0A9Q1LXC0_9SOLA</name>
<gene>
    <name evidence="2" type="ORF">K7X08_017420</name>
</gene>
<dbReference type="PANTHER" id="PTHR23315:SF65">
    <property type="entry name" value="ARM REPEAT SUPERFAMILY PROTEIN"/>
    <property type="match status" value="1"/>
</dbReference>
<keyword evidence="3" id="KW-1185">Reference proteome</keyword>
<dbReference type="InterPro" id="IPR011989">
    <property type="entry name" value="ARM-like"/>
</dbReference>
<evidence type="ECO:0000313" key="2">
    <source>
        <dbReference type="EMBL" id="KAJ8544837.1"/>
    </source>
</evidence>
<dbReference type="OrthoDB" id="7537227at2759"/>
<reference evidence="3" key="1">
    <citation type="journal article" date="2023" name="Proc. Natl. Acad. Sci. U.S.A.">
        <title>Genomic and structural basis for evolution of tropane alkaloid biosynthesis.</title>
        <authorList>
            <person name="Wanga Y.-J."/>
            <person name="Taina T."/>
            <person name="Yua J.-Y."/>
            <person name="Lia J."/>
            <person name="Xua B."/>
            <person name="Chenc J."/>
            <person name="D'Auriad J.C."/>
            <person name="Huanga J.-P."/>
            <person name="Huanga S.-X."/>
        </authorList>
    </citation>
    <scope>NUCLEOTIDE SEQUENCE [LARGE SCALE GENOMIC DNA]</scope>
    <source>
        <strain evidence="3">cv. KIB-2019</strain>
    </source>
</reference>